<keyword evidence="7" id="KW-1133">Transmembrane helix</keyword>
<evidence type="ECO:0000256" key="6">
    <source>
        <dbReference type="ARBA" id="ARBA00023027"/>
    </source>
</evidence>
<keyword evidence="2" id="KW-0285">Flavoprotein</keyword>
<reference evidence="9" key="1">
    <citation type="submission" date="2025-08" db="UniProtKB">
        <authorList>
            <consortium name="RefSeq"/>
        </authorList>
    </citation>
    <scope>IDENTIFICATION</scope>
    <source>
        <tissue evidence="9">Gonads</tissue>
    </source>
</reference>
<dbReference type="OrthoDB" id="38045at2759"/>
<dbReference type="PANTHER" id="PTHR46091:SF3">
    <property type="entry name" value="AMINE OXIDASE DOMAIN-CONTAINING PROTEIN"/>
    <property type="match status" value="1"/>
</dbReference>
<keyword evidence="6" id="KW-0520">NAD</keyword>
<gene>
    <name evidence="9" type="primary">LOC106174680</name>
</gene>
<comment type="similarity">
    <text evidence="1">Belongs to the carotenoid/retinoid oxidoreductase family. CrtISO subfamily.</text>
</comment>
<dbReference type="InterPro" id="IPR052206">
    <property type="entry name" value="Retinol_saturase"/>
</dbReference>
<dbReference type="AlphaFoldDB" id="A0A1S3JN49"/>
<dbReference type="InterPro" id="IPR036188">
    <property type="entry name" value="FAD/NAD-bd_sf"/>
</dbReference>
<dbReference type="PANTHER" id="PTHR46091">
    <property type="entry name" value="BLR7054 PROTEIN"/>
    <property type="match status" value="1"/>
</dbReference>
<accession>A0A1S3JN49</accession>
<protein>
    <submittedName>
        <fullName evidence="9">All-trans-retinol 13,14-reductase</fullName>
    </submittedName>
</protein>
<feature type="transmembrane region" description="Helical" evidence="7">
    <location>
        <begin position="12"/>
        <end position="30"/>
    </location>
</feature>
<keyword evidence="4" id="KW-0274">FAD</keyword>
<dbReference type="Gene3D" id="3.50.50.60">
    <property type="entry name" value="FAD/NAD(P)-binding domain"/>
    <property type="match status" value="2"/>
</dbReference>
<evidence type="ECO:0000256" key="3">
    <source>
        <dbReference type="ARBA" id="ARBA00022729"/>
    </source>
</evidence>
<organism evidence="8 9">
    <name type="scientific">Lingula anatina</name>
    <name type="common">Brachiopod</name>
    <name type="synonym">Lingula unguis</name>
    <dbReference type="NCBI Taxonomy" id="7574"/>
    <lineage>
        <taxon>Eukaryota</taxon>
        <taxon>Metazoa</taxon>
        <taxon>Spiralia</taxon>
        <taxon>Lophotrochozoa</taxon>
        <taxon>Brachiopoda</taxon>
        <taxon>Linguliformea</taxon>
        <taxon>Lingulata</taxon>
        <taxon>Lingulida</taxon>
        <taxon>Linguloidea</taxon>
        <taxon>Lingulidae</taxon>
        <taxon>Lingula</taxon>
    </lineage>
</organism>
<keyword evidence="7" id="KW-0472">Membrane</keyword>
<evidence type="ECO:0000313" key="9">
    <source>
        <dbReference type="RefSeq" id="XP_013411792.1"/>
    </source>
</evidence>
<dbReference type="InParanoid" id="A0A1S3JN49"/>
<proteinExistence type="inferred from homology"/>
<evidence type="ECO:0000313" key="8">
    <source>
        <dbReference type="Proteomes" id="UP000085678"/>
    </source>
</evidence>
<keyword evidence="5" id="KW-0521">NADP</keyword>
<dbReference type="Pfam" id="PF13450">
    <property type="entry name" value="NAD_binding_8"/>
    <property type="match status" value="1"/>
</dbReference>
<evidence type="ECO:0000256" key="7">
    <source>
        <dbReference type="SAM" id="Phobius"/>
    </source>
</evidence>
<evidence type="ECO:0000256" key="4">
    <source>
        <dbReference type="ARBA" id="ARBA00022827"/>
    </source>
</evidence>
<keyword evidence="7" id="KW-0812">Transmembrane</keyword>
<sequence length="658" mass="72909">MSLIWDTVGSLGPAWILGITLVVILGLWISTKKKEGRNPFEVDAVCPRAPLVTDEKERKKVLKQGFTAAKVPQNLDVIVVGSGMGGLTVAAILAKAGKKVLVLEQHDQAGGCCHSFTEKGFEFDTGIHYVGEMGEDDLPRLLCDQLTRGQLHWSKLDDEYDVVAIGRGTEVKYYTIKGGNDNVYFEHLKSQFPQDTEAIDRYKDHVLKSSGSFGGVILMKSWPRWLTRFLIRSGLVHWFIPYFMYTRVTLQTILDSISDNETLKCVLAYLFGDYGCVPSLSSFSTHAGVVRHFVNGSWYPYGGSSEVAFHMIPTIEGAGGKVLVRAPVKRLLTNSKGHVVGVKVEKSKSGDEVDIFAPLVISDAGVLNTFTSLLPREIAETSPLYPYIKNKDLCSGSSCITVFVGLRGSKEELGLKARNIWIFPDQDIAVSNYSAAKTAKDASERQVPVLFFSSPSARDPSWEERFPGRSNCIVIAPAEWAWYDEWEKGRVNHRGEDYEDQKMILANKIWESTLSYLPQLRDKINRHVQSFGSLSNVEIVPVISAILVEGSLHVSIMLFKVEYMTVGSPLTNKYYYGAPRGELYGLEENRARCSAEISTELRPDVGIPGLLLTGQDVLTCGVVGALFAGLLTAEVVLNRKLFQDVLSLQKATKKNSRK</sequence>
<name>A0A1S3JN49_LINAN</name>
<dbReference type="STRING" id="7574.A0A1S3JN49"/>
<dbReference type="Proteomes" id="UP000085678">
    <property type="component" value="Unplaced"/>
</dbReference>
<evidence type="ECO:0000256" key="5">
    <source>
        <dbReference type="ARBA" id="ARBA00022857"/>
    </source>
</evidence>
<dbReference type="GeneID" id="106174680"/>
<evidence type="ECO:0000256" key="2">
    <source>
        <dbReference type="ARBA" id="ARBA00022630"/>
    </source>
</evidence>
<keyword evidence="8" id="KW-1185">Reference proteome</keyword>
<evidence type="ECO:0000256" key="1">
    <source>
        <dbReference type="ARBA" id="ARBA00005855"/>
    </source>
</evidence>
<dbReference type="RefSeq" id="XP_013411792.1">
    <property type="nucleotide sequence ID" value="XM_013556338.2"/>
</dbReference>
<keyword evidence="3" id="KW-0732">Signal</keyword>
<dbReference type="KEGG" id="lak:106174680"/>
<dbReference type="SUPFAM" id="SSF51905">
    <property type="entry name" value="FAD/NAD(P)-binding domain"/>
    <property type="match status" value="1"/>
</dbReference>